<dbReference type="PANTHER" id="PTHR33375:SF1">
    <property type="entry name" value="CHROMOSOME-PARTITIONING PROTEIN PARB-RELATED"/>
    <property type="match status" value="1"/>
</dbReference>
<feature type="region of interest" description="Disordered" evidence="3">
    <location>
        <begin position="15"/>
        <end position="34"/>
    </location>
</feature>
<keyword evidence="2" id="KW-0159">Chromosome partition</keyword>
<dbReference type="Proteomes" id="UP001161139">
    <property type="component" value="Unassembled WGS sequence"/>
</dbReference>
<dbReference type="PANTHER" id="PTHR33375">
    <property type="entry name" value="CHROMOSOME-PARTITIONING PROTEIN PARB-RELATED"/>
    <property type="match status" value="1"/>
</dbReference>
<dbReference type="Gene3D" id="1.10.10.2830">
    <property type="match status" value="1"/>
</dbReference>
<sequence length="335" mass="35935">MPKVTRRLGVDRAADAAASDAHLPPAHLQGVRAPDKIPEANLEVTLEAIVAQQEASSAAPAVPVAPAVVESVDPAFEIKKIPVGMIDVSPYQPRLVISEEALGRLADAIQAAGGLRQPILVRPKAGGRYELVGGERRWRAHQLLHWPDIEARIREMSDEEAEINAVADNQGDEDLSDFELAKAYSKILDKGLEPSMSALARRVGVNQSTISRCLGYLKLPKSVQALLEKQPDLIGTKQVLKFVELSQTHEEVVLEAVTGIGEGRFTQEGAVRWVQAAISGGRGAGKESRTLFSKGKPLGSIKVAGSKVELSCVKGVDPAKLAELVSSYLETIELD</sequence>
<dbReference type="Pfam" id="PF17762">
    <property type="entry name" value="HTH_ParB"/>
    <property type="match status" value="1"/>
</dbReference>
<dbReference type="EMBL" id="JAOCDG010000003">
    <property type="protein sequence ID" value="MDH0686944.1"/>
    <property type="molecule type" value="Genomic_DNA"/>
</dbReference>
<dbReference type="InterPro" id="IPR004437">
    <property type="entry name" value="ParB/RepB/Spo0J"/>
</dbReference>
<dbReference type="SMART" id="SM00470">
    <property type="entry name" value="ParB"/>
    <property type="match status" value="1"/>
</dbReference>
<feature type="compositionally biased region" description="Low complexity" evidence="3">
    <location>
        <begin position="15"/>
        <end position="28"/>
    </location>
</feature>
<evidence type="ECO:0000313" key="5">
    <source>
        <dbReference type="EMBL" id="MDH0686944.1"/>
    </source>
</evidence>
<dbReference type="GO" id="GO:0007059">
    <property type="term" value="P:chromosome segregation"/>
    <property type="evidence" value="ECO:0007669"/>
    <property type="project" value="UniProtKB-KW"/>
</dbReference>
<evidence type="ECO:0000259" key="4">
    <source>
        <dbReference type="SMART" id="SM00470"/>
    </source>
</evidence>
<feature type="domain" description="ParB-like N-terminal" evidence="4">
    <location>
        <begin position="79"/>
        <end position="170"/>
    </location>
</feature>
<dbReference type="SUPFAM" id="SSF110849">
    <property type="entry name" value="ParB/Sulfiredoxin"/>
    <property type="match status" value="1"/>
</dbReference>
<dbReference type="RefSeq" id="WP_279648951.1">
    <property type="nucleotide sequence ID" value="NZ_JAOCDG010000003.1"/>
</dbReference>
<evidence type="ECO:0000256" key="1">
    <source>
        <dbReference type="ARBA" id="ARBA00006295"/>
    </source>
</evidence>
<protein>
    <submittedName>
        <fullName evidence="5">ParB/RepB/Spo0J family partition protein</fullName>
    </submittedName>
</protein>
<accession>A0ABD4XX48</accession>
<dbReference type="InterPro" id="IPR036086">
    <property type="entry name" value="ParB/Sulfiredoxin_sf"/>
</dbReference>
<dbReference type="SUPFAM" id="SSF109709">
    <property type="entry name" value="KorB DNA-binding domain-like"/>
    <property type="match status" value="1"/>
</dbReference>
<dbReference type="NCBIfam" id="TIGR00180">
    <property type="entry name" value="parB_part"/>
    <property type="match status" value="1"/>
</dbReference>
<organism evidence="5 6">
    <name type="scientific">Stutzerimonas stutzeri</name>
    <name type="common">Pseudomonas stutzeri</name>
    <dbReference type="NCBI Taxonomy" id="316"/>
    <lineage>
        <taxon>Bacteria</taxon>
        <taxon>Pseudomonadati</taxon>
        <taxon>Pseudomonadota</taxon>
        <taxon>Gammaproteobacteria</taxon>
        <taxon>Pseudomonadales</taxon>
        <taxon>Pseudomonadaceae</taxon>
        <taxon>Stutzerimonas</taxon>
    </lineage>
</organism>
<evidence type="ECO:0000256" key="2">
    <source>
        <dbReference type="ARBA" id="ARBA00022829"/>
    </source>
</evidence>
<evidence type="ECO:0000313" key="6">
    <source>
        <dbReference type="Proteomes" id="UP001161139"/>
    </source>
</evidence>
<dbReference type="InterPro" id="IPR041468">
    <property type="entry name" value="HTH_ParB/Spo0J"/>
</dbReference>
<gene>
    <name evidence="5" type="ORF">N5D09_02445</name>
</gene>
<evidence type="ECO:0000256" key="3">
    <source>
        <dbReference type="SAM" id="MobiDB-lite"/>
    </source>
</evidence>
<reference evidence="5" key="1">
    <citation type="submission" date="2022-09" db="EMBL/GenBank/DDBJ databases">
        <title>Intensive care unit water sources are persistently colonized with multi-drug resistant bacteria and are the site of extensive horizontal gene transfer of antibiotic resistance genes.</title>
        <authorList>
            <person name="Diorio-Toth L."/>
        </authorList>
    </citation>
    <scope>NUCLEOTIDE SEQUENCE</scope>
    <source>
        <strain evidence="5">GD03864</strain>
    </source>
</reference>
<dbReference type="InterPro" id="IPR050336">
    <property type="entry name" value="Chromosome_partition/occlusion"/>
</dbReference>
<name>A0ABD4XX48_STUST</name>
<dbReference type="Pfam" id="PF02195">
    <property type="entry name" value="ParB_N"/>
    <property type="match status" value="1"/>
</dbReference>
<dbReference type="Gene3D" id="3.90.1530.10">
    <property type="entry name" value="Conserved hypothetical protein from pyrococcus furiosus pfu- 392566-001, ParB domain"/>
    <property type="match status" value="1"/>
</dbReference>
<proteinExistence type="inferred from homology"/>
<comment type="similarity">
    <text evidence="1">Belongs to the ParB family.</text>
</comment>
<dbReference type="InterPro" id="IPR003115">
    <property type="entry name" value="ParB_N"/>
</dbReference>
<dbReference type="AlphaFoldDB" id="A0ABD4XX48"/>
<comment type="caution">
    <text evidence="5">The sequence shown here is derived from an EMBL/GenBank/DDBJ whole genome shotgun (WGS) entry which is preliminary data.</text>
</comment>